<proteinExistence type="predicted"/>
<protein>
    <submittedName>
        <fullName evidence="2">Uncharacterized protein</fullName>
    </submittedName>
</protein>
<feature type="signal peptide" evidence="1">
    <location>
        <begin position="1"/>
        <end position="31"/>
    </location>
</feature>
<accession>A0ABW4TDD2</accession>
<name>A0ABW4TDD2_9ACTN</name>
<evidence type="ECO:0000313" key="2">
    <source>
        <dbReference type="EMBL" id="MFD1940025.1"/>
    </source>
</evidence>
<reference evidence="3" key="1">
    <citation type="journal article" date="2019" name="Int. J. Syst. Evol. Microbiol.">
        <title>The Global Catalogue of Microorganisms (GCM) 10K type strain sequencing project: providing services to taxonomists for standard genome sequencing and annotation.</title>
        <authorList>
            <consortium name="The Broad Institute Genomics Platform"/>
            <consortium name="The Broad Institute Genome Sequencing Center for Infectious Disease"/>
            <person name="Wu L."/>
            <person name="Ma J."/>
        </authorList>
    </citation>
    <scope>NUCLEOTIDE SEQUENCE [LARGE SCALE GENOMIC DNA]</scope>
    <source>
        <strain evidence="3">ICMP 6774ER</strain>
    </source>
</reference>
<evidence type="ECO:0000256" key="1">
    <source>
        <dbReference type="SAM" id="SignalP"/>
    </source>
</evidence>
<comment type="caution">
    <text evidence="2">The sequence shown here is derived from an EMBL/GenBank/DDBJ whole genome shotgun (WGS) entry which is preliminary data.</text>
</comment>
<keyword evidence="3" id="KW-1185">Reference proteome</keyword>
<gene>
    <name evidence="2" type="ORF">ACFSKW_52070</name>
</gene>
<dbReference type="RefSeq" id="WP_379582855.1">
    <property type="nucleotide sequence ID" value="NZ_JBHUFV010000100.1"/>
</dbReference>
<evidence type="ECO:0000313" key="3">
    <source>
        <dbReference type="Proteomes" id="UP001597368"/>
    </source>
</evidence>
<dbReference type="Proteomes" id="UP001597368">
    <property type="component" value="Unassembled WGS sequence"/>
</dbReference>
<keyword evidence="1" id="KW-0732">Signal</keyword>
<organism evidence="2 3">
    <name type="scientific">Nonomuraea mangrovi</name>
    <dbReference type="NCBI Taxonomy" id="2316207"/>
    <lineage>
        <taxon>Bacteria</taxon>
        <taxon>Bacillati</taxon>
        <taxon>Actinomycetota</taxon>
        <taxon>Actinomycetes</taxon>
        <taxon>Streptosporangiales</taxon>
        <taxon>Streptosporangiaceae</taxon>
        <taxon>Nonomuraea</taxon>
    </lineage>
</organism>
<sequence length="174" mass="19237">MRSVQRIAARAVAAAALILPALALTGSPAVADPAEETFTPYVTTLESGTSACPGNDQYFSGWDTQRPIEWTYTNGDHACIRVEYKVAFTAANCDYQFYVPDRQATGYIDFWVEGITDQGHGTWGINRGINEYDKAGWYTIHSGTRVTSIKFWDKGPKGYTLGWGKYASLKRVCS</sequence>
<dbReference type="EMBL" id="JBHUFV010000100">
    <property type="protein sequence ID" value="MFD1940025.1"/>
    <property type="molecule type" value="Genomic_DNA"/>
</dbReference>
<feature type="chain" id="PRO_5045851419" evidence="1">
    <location>
        <begin position="32"/>
        <end position="174"/>
    </location>
</feature>